<name>A0A485N3A8_LYNPA</name>
<proteinExistence type="predicted"/>
<gene>
    <name evidence="1" type="ORF">LYPA_23C018177</name>
</gene>
<dbReference type="AlphaFoldDB" id="A0A485N3A8"/>
<dbReference type="EMBL" id="CAAGRJ010010529">
    <property type="protein sequence ID" value="VFV27885.1"/>
    <property type="molecule type" value="Genomic_DNA"/>
</dbReference>
<sequence length="53" mass="5952">RPHVHGVVDSVDLNCSRLLQAFPVNEPENTRQVVNNRFNECAKRATECTELSG</sequence>
<reference evidence="1 2" key="1">
    <citation type="submission" date="2019-01" db="EMBL/GenBank/DDBJ databases">
        <authorList>
            <person name="Alioto T."/>
            <person name="Alioto T."/>
        </authorList>
    </citation>
    <scope>NUCLEOTIDE SEQUENCE [LARGE SCALE GENOMIC DNA]</scope>
</reference>
<evidence type="ECO:0000313" key="1">
    <source>
        <dbReference type="EMBL" id="VFV27885.1"/>
    </source>
</evidence>
<keyword evidence="2" id="KW-1185">Reference proteome</keyword>
<evidence type="ECO:0000313" key="2">
    <source>
        <dbReference type="Proteomes" id="UP000386466"/>
    </source>
</evidence>
<feature type="non-terminal residue" evidence="1">
    <location>
        <position position="1"/>
    </location>
</feature>
<organism evidence="1 2">
    <name type="scientific">Lynx pardinus</name>
    <name type="common">Iberian lynx</name>
    <name type="synonym">Felis pardina</name>
    <dbReference type="NCBI Taxonomy" id="191816"/>
    <lineage>
        <taxon>Eukaryota</taxon>
        <taxon>Metazoa</taxon>
        <taxon>Chordata</taxon>
        <taxon>Craniata</taxon>
        <taxon>Vertebrata</taxon>
        <taxon>Euteleostomi</taxon>
        <taxon>Mammalia</taxon>
        <taxon>Eutheria</taxon>
        <taxon>Laurasiatheria</taxon>
        <taxon>Carnivora</taxon>
        <taxon>Feliformia</taxon>
        <taxon>Felidae</taxon>
        <taxon>Felinae</taxon>
        <taxon>Lynx</taxon>
    </lineage>
</organism>
<accession>A0A485N3A8</accession>
<protein>
    <submittedName>
        <fullName evidence="1">Uncharacterized protein</fullName>
    </submittedName>
</protein>
<dbReference type="Proteomes" id="UP000386466">
    <property type="component" value="Unassembled WGS sequence"/>
</dbReference>